<gene>
    <name evidence="4" type="ORF">PHYPSEUDO_001326</name>
</gene>
<feature type="compositionally biased region" description="Pro residues" evidence="1">
    <location>
        <begin position="206"/>
        <end position="230"/>
    </location>
</feature>
<evidence type="ECO:0000256" key="1">
    <source>
        <dbReference type="SAM" id="MobiDB-lite"/>
    </source>
</evidence>
<feature type="transmembrane region" description="Helical" evidence="2">
    <location>
        <begin position="286"/>
        <end position="305"/>
    </location>
</feature>
<sequence length="325" mass="33559">MCVYLAPRWRRRSSPLQVATLVLALALLLLTAVDGRTLRLEETGNSGYGSTAVGKQEVGVVTTDTQQSTTTVTTRAWNSGSYRDASQLSDEKSVSFDSLVKTTTAPTAERDRKQSKGAASSASGSASNDVQTPETVTASSDSSSNGATKDRSRKNAGGPKQDNADDGSDGSFDDGEKDESADRSADSKTGKDTTSSQTGTTNKAPTPAPTPARTPGPTPTPTSAKPPPHPGSFDAGSKGWTSSSGSSEQSVKGQSYELGSTNSAKALENKTKSSASTTSTSSLDQTLVVVIVGVVGAIGALLMFVSRKVLKETGDDNDLEDSSIF</sequence>
<dbReference type="OrthoDB" id="129951at2759"/>
<protein>
    <recommendedName>
        <fullName evidence="6">RxLR effector protein</fullName>
    </recommendedName>
</protein>
<evidence type="ECO:0000256" key="2">
    <source>
        <dbReference type="SAM" id="Phobius"/>
    </source>
</evidence>
<dbReference type="Proteomes" id="UP000694044">
    <property type="component" value="Unassembled WGS sequence"/>
</dbReference>
<keyword evidence="5" id="KW-1185">Reference proteome</keyword>
<keyword evidence="3" id="KW-0732">Signal</keyword>
<evidence type="ECO:0008006" key="6">
    <source>
        <dbReference type="Google" id="ProtNLM"/>
    </source>
</evidence>
<keyword evidence="2" id="KW-0812">Transmembrane</keyword>
<feature type="compositionally biased region" description="Basic and acidic residues" evidence="1">
    <location>
        <begin position="178"/>
        <end position="191"/>
    </location>
</feature>
<feature type="compositionally biased region" description="Low complexity" evidence="1">
    <location>
        <begin position="236"/>
        <end position="255"/>
    </location>
</feature>
<reference evidence="4" key="1">
    <citation type="submission" date="2021-02" db="EMBL/GenBank/DDBJ databases">
        <authorList>
            <person name="Palmer J.M."/>
        </authorList>
    </citation>
    <scope>NUCLEOTIDE SEQUENCE</scope>
    <source>
        <strain evidence="4">SCRP734</strain>
    </source>
</reference>
<proteinExistence type="predicted"/>
<evidence type="ECO:0000313" key="5">
    <source>
        <dbReference type="Proteomes" id="UP000694044"/>
    </source>
</evidence>
<feature type="signal peptide" evidence="3">
    <location>
        <begin position="1"/>
        <end position="35"/>
    </location>
</feature>
<accession>A0A8T1W064</accession>
<keyword evidence="2" id="KW-0472">Membrane</keyword>
<keyword evidence="2" id="KW-1133">Transmembrane helix</keyword>
<evidence type="ECO:0000256" key="3">
    <source>
        <dbReference type="SAM" id="SignalP"/>
    </source>
</evidence>
<name>A0A8T1W064_9STRA</name>
<dbReference type="EMBL" id="JAGDFM010000119">
    <property type="protein sequence ID" value="KAG7385560.1"/>
    <property type="molecule type" value="Genomic_DNA"/>
</dbReference>
<organism evidence="4 5">
    <name type="scientific">Phytophthora pseudosyringae</name>
    <dbReference type="NCBI Taxonomy" id="221518"/>
    <lineage>
        <taxon>Eukaryota</taxon>
        <taxon>Sar</taxon>
        <taxon>Stramenopiles</taxon>
        <taxon>Oomycota</taxon>
        <taxon>Peronosporomycetes</taxon>
        <taxon>Peronosporales</taxon>
        <taxon>Peronosporaceae</taxon>
        <taxon>Phytophthora</taxon>
    </lineage>
</organism>
<feature type="compositionally biased region" description="Polar residues" evidence="1">
    <location>
        <begin position="128"/>
        <end position="147"/>
    </location>
</feature>
<feature type="chain" id="PRO_5035864774" description="RxLR effector protein" evidence="3">
    <location>
        <begin position="36"/>
        <end position="325"/>
    </location>
</feature>
<comment type="caution">
    <text evidence="4">The sequence shown here is derived from an EMBL/GenBank/DDBJ whole genome shotgun (WGS) entry which is preliminary data.</text>
</comment>
<feature type="compositionally biased region" description="Low complexity" evidence="1">
    <location>
        <begin position="117"/>
        <end position="127"/>
    </location>
</feature>
<dbReference type="AlphaFoldDB" id="A0A8T1W064"/>
<feature type="compositionally biased region" description="Acidic residues" evidence="1">
    <location>
        <begin position="164"/>
        <end position="177"/>
    </location>
</feature>
<evidence type="ECO:0000313" key="4">
    <source>
        <dbReference type="EMBL" id="KAG7385560.1"/>
    </source>
</evidence>
<feature type="compositionally biased region" description="Low complexity" evidence="1">
    <location>
        <begin position="272"/>
        <end position="281"/>
    </location>
</feature>
<feature type="region of interest" description="Disordered" evidence="1">
    <location>
        <begin position="102"/>
        <end position="281"/>
    </location>
</feature>